<dbReference type="EMBL" id="JACHOC010000004">
    <property type="protein sequence ID" value="MBB4622367.1"/>
    <property type="molecule type" value="Genomic_DNA"/>
</dbReference>
<keyword evidence="2" id="KW-1185">Reference proteome</keyword>
<gene>
    <name evidence="1" type="ORF">GGQ57_002267</name>
</gene>
<dbReference type="Proteomes" id="UP000533637">
    <property type="component" value="Unassembled WGS sequence"/>
</dbReference>
<accession>A0ABR6KLI8</accession>
<organism evidence="1 2">
    <name type="scientific">Parabacteroides faecis</name>
    <dbReference type="NCBI Taxonomy" id="1217282"/>
    <lineage>
        <taxon>Bacteria</taxon>
        <taxon>Pseudomonadati</taxon>
        <taxon>Bacteroidota</taxon>
        <taxon>Bacteroidia</taxon>
        <taxon>Bacteroidales</taxon>
        <taxon>Tannerellaceae</taxon>
        <taxon>Parabacteroides</taxon>
    </lineage>
</organism>
<sequence length="59" mass="7271">MDTRVRVKNKRDESIAQQVIKRTKTLEFYFSNELLVYRENFIFPPYFYTLLYNKLTNSK</sequence>
<evidence type="ECO:0000313" key="1">
    <source>
        <dbReference type="EMBL" id="MBB4622367.1"/>
    </source>
</evidence>
<protein>
    <submittedName>
        <fullName evidence="1">Uncharacterized protein</fullName>
    </submittedName>
</protein>
<evidence type="ECO:0000313" key="2">
    <source>
        <dbReference type="Proteomes" id="UP000533637"/>
    </source>
</evidence>
<proteinExistence type="predicted"/>
<reference evidence="1 2" key="1">
    <citation type="submission" date="2020-08" db="EMBL/GenBank/DDBJ databases">
        <title>Genomic Encyclopedia of Type Strains, Phase IV (KMG-IV): sequencing the most valuable type-strain genomes for metagenomic binning, comparative biology and taxonomic classification.</title>
        <authorList>
            <person name="Goeker M."/>
        </authorList>
    </citation>
    <scope>NUCLEOTIDE SEQUENCE [LARGE SCALE GENOMIC DNA]</scope>
    <source>
        <strain evidence="1 2">DSM 102983</strain>
    </source>
</reference>
<name>A0ABR6KLI8_9BACT</name>
<comment type="caution">
    <text evidence="1">The sequence shown here is derived from an EMBL/GenBank/DDBJ whole genome shotgun (WGS) entry which is preliminary data.</text>
</comment>